<proteinExistence type="predicted"/>
<protein>
    <submittedName>
        <fullName evidence="2">Signal peptide peptidase-like 2B-like protein</fullName>
    </submittedName>
</protein>
<dbReference type="Gramene" id="OMO88706">
    <property type="protein sequence ID" value="OMO88706"/>
    <property type="gene ID" value="CCACVL1_08249"/>
</dbReference>
<feature type="compositionally biased region" description="Basic and acidic residues" evidence="1">
    <location>
        <begin position="1"/>
        <end position="17"/>
    </location>
</feature>
<evidence type="ECO:0000313" key="2">
    <source>
        <dbReference type="EMBL" id="OMO88706.1"/>
    </source>
</evidence>
<dbReference type="EMBL" id="AWWV01008941">
    <property type="protein sequence ID" value="OMO88706.1"/>
    <property type="molecule type" value="Genomic_DNA"/>
</dbReference>
<comment type="caution">
    <text evidence="2">The sequence shown here is derived from an EMBL/GenBank/DDBJ whole genome shotgun (WGS) entry which is preliminary data.</text>
</comment>
<feature type="region of interest" description="Disordered" evidence="1">
    <location>
        <begin position="58"/>
        <end position="84"/>
    </location>
</feature>
<gene>
    <name evidence="2" type="ORF">CCACVL1_08249</name>
</gene>
<evidence type="ECO:0000313" key="3">
    <source>
        <dbReference type="Proteomes" id="UP000188268"/>
    </source>
</evidence>
<organism evidence="2 3">
    <name type="scientific">Corchorus capsularis</name>
    <name type="common">Jute</name>
    <dbReference type="NCBI Taxonomy" id="210143"/>
    <lineage>
        <taxon>Eukaryota</taxon>
        <taxon>Viridiplantae</taxon>
        <taxon>Streptophyta</taxon>
        <taxon>Embryophyta</taxon>
        <taxon>Tracheophyta</taxon>
        <taxon>Spermatophyta</taxon>
        <taxon>Magnoliopsida</taxon>
        <taxon>eudicotyledons</taxon>
        <taxon>Gunneridae</taxon>
        <taxon>Pentapetalae</taxon>
        <taxon>rosids</taxon>
        <taxon>malvids</taxon>
        <taxon>Malvales</taxon>
        <taxon>Malvaceae</taxon>
        <taxon>Grewioideae</taxon>
        <taxon>Apeibeae</taxon>
        <taxon>Corchorus</taxon>
    </lineage>
</organism>
<feature type="region of interest" description="Disordered" evidence="1">
    <location>
        <begin position="1"/>
        <end position="42"/>
    </location>
</feature>
<dbReference type="Proteomes" id="UP000188268">
    <property type="component" value="Unassembled WGS sequence"/>
</dbReference>
<name>A0A1R3J1P9_COCAP</name>
<keyword evidence="3" id="KW-1185">Reference proteome</keyword>
<feature type="compositionally biased region" description="Polar residues" evidence="1">
    <location>
        <begin position="68"/>
        <end position="84"/>
    </location>
</feature>
<reference evidence="2 3" key="1">
    <citation type="submission" date="2013-09" db="EMBL/GenBank/DDBJ databases">
        <title>Corchorus capsularis genome sequencing.</title>
        <authorList>
            <person name="Alam M."/>
            <person name="Haque M.S."/>
            <person name="Islam M.S."/>
            <person name="Emdad E.M."/>
            <person name="Islam M.M."/>
            <person name="Ahmed B."/>
            <person name="Halim A."/>
            <person name="Hossen Q.M.M."/>
            <person name="Hossain M.Z."/>
            <person name="Ahmed R."/>
            <person name="Khan M.M."/>
            <person name="Islam R."/>
            <person name="Rashid M.M."/>
            <person name="Khan S.A."/>
            <person name="Rahman M.S."/>
            <person name="Alam M."/>
        </authorList>
    </citation>
    <scope>NUCLEOTIDE SEQUENCE [LARGE SCALE GENOMIC DNA]</scope>
    <source>
        <strain evidence="3">cv. CVL-1</strain>
        <tissue evidence="2">Whole seedling</tissue>
    </source>
</reference>
<evidence type="ECO:0000256" key="1">
    <source>
        <dbReference type="SAM" id="MobiDB-lite"/>
    </source>
</evidence>
<accession>A0A1R3J1P9</accession>
<sequence length="84" mass="9206">MKSQIDSRERESSERSIEGSSWYFGDENDTSMSCPGLMPKDEDGASLAELLRGGDNLVRGIFNPSRPDIQNSSPMPHMSNASPT</sequence>
<dbReference type="AlphaFoldDB" id="A0A1R3J1P9"/>